<gene>
    <name evidence="1" type="ORF">LLJM1_0660</name>
</gene>
<name>A0A1V0PFI2_LACLC</name>
<reference evidence="1 2" key="1">
    <citation type="journal article" date="2017" name="BMC Genomics">
        <title>Comparative and functional genomics of the Lactococcus lactis taxon; insights into evolution and niche adaptation.</title>
        <authorList>
            <person name="Kelleher P."/>
            <person name="Bottacini F."/>
            <person name="Mahony J."/>
            <person name="Kilcawley K.N."/>
            <person name="van Sinderen D."/>
        </authorList>
    </citation>
    <scope>NUCLEOTIDE SEQUENCE [LARGE SCALE GENOMIC DNA]</scope>
    <source>
        <strain evidence="1 2">JM1</strain>
    </source>
</reference>
<organism evidence="1 2">
    <name type="scientific">Lactococcus lactis subsp. cremoris</name>
    <name type="common">Streptococcus cremoris</name>
    <dbReference type="NCBI Taxonomy" id="1359"/>
    <lineage>
        <taxon>Bacteria</taxon>
        <taxon>Bacillati</taxon>
        <taxon>Bacillota</taxon>
        <taxon>Bacilli</taxon>
        <taxon>Lactobacillales</taxon>
        <taxon>Streptococcaceae</taxon>
        <taxon>Lactococcus</taxon>
    </lineage>
</organism>
<sequence length="274" mass="30008">MKKLILVTLASASLLALTACVSSSKEATSDNSKSNTLETQKKVDTEPFLVGKDMMKNERVYYEADYNEDNPLGVNTKITYMYIFKKGKVSVYYVTSSSDPTSDITLGSLKGLNQREILNKVVSNNKKAFDVAKEETKEINPNVSLKAEYIEPNWQNIKIEALTDPSGNTLAEERISAKNINISGGNVDPVPRIEGDTGEPAGGLYGGDKNSTISFTLSNYEKGAFPVFNQNYAFFDVGSHTAFITANNSSSLPGLDSLDENFVKVQTESFDDID</sequence>
<dbReference type="RefSeq" id="WP_032949725.1">
    <property type="nucleotide sequence ID" value="NZ_CP015899.2"/>
</dbReference>
<dbReference type="EMBL" id="CP015899">
    <property type="protein sequence ID" value="ARE28047.1"/>
    <property type="molecule type" value="Genomic_DNA"/>
</dbReference>
<dbReference type="Proteomes" id="UP000191806">
    <property type="component" value="Chromosome"/>
</dbReference>
<evidence type="ECO:0000313" key="1">
    <source>
        <dbReference type="EMBL" id="ARE28047.1"/>
    </source>
</evidence>
<dbReference type="PROSITE" id="PS51257">
    <property type="entry name" value="PROKAR_LIPOPROTEIN"/>
    <property type="match status" value="1"/>
</dbReference>
<accession>A0A1V0PFI2</accession>
<dbReference type="AlphaFoldDB" id="A0A1V0PFI2"/>
<protein>
    <submittedName>
        <fullName evidence="1">Uncharacterized protein</fullName>
    </submittedName>
</protein>
<proteinExistence type="predicted"/>
<evidence type="ECO:0000313" key="2">
    <source>
        <dbReference type="Proteomes" id="UP000191806"/>
    </source>
</evidence>